<dbReference type="GO" id="GO:0031505">
    <property type="term" value="P:fungal-type cell wall organization"/>
    <property type="evidence" value="ECO:0007669"/>
    <property type="project" value="TreeGrafter"/>
</dbReference>
<dbReference type="PANTHER" id="PTHR31018:SF3">
    <property type="entry name" value="RECEPTOR PROTEIN-TYROSINE KINASE"/>
    <property type="match status" value="1"/>
</dbReference>
<dbReference type="Proteomes" id="UP000191522">
    <property type="component" value="Unassembled WGS sequence"/>
</dbReference>
<feature type="chain" id="PRO_5013184134" description="GPI-anchored cell wall organization protein Ecm33" evidence="5">
    <location>
        <begin position="20"/>
        <end position="398"/>
    </location>
</feature>
<dbReference type="InterPro" id="IPR051648">
    <property type="entry name" value="CWI-Assembly_Regulator"/>
</dbReference>
<feature type="region of interest" description="Disordered" evidence="4">
    <location>
        <begin position="342"/>
        <end position="372"/>
    </location>
</feature>
<evidence type="ECO:0000313" key="7">
    <source>
        <dbReference type="Proteomes" id="UP000191522"/>
    </source>
</evidence>
<dbReference type="EMBL" id="MDYL01000003">
    <property type="protein sequence ID" value="OQD77114.1"/>
    <property type="molecule type" value="Genomic_DNA"/>
</dbReference>
<organism evidence="6 7">
    <name type="scientific">Penicillium decumbens</name>
    <dbReference type="NCBI Taxonomy" id="69771"/>
    <lineage>
        <taxon>Eukaryota</taxon>
        <taxon>Fungi</taxon>
        <taxon>Dikarya</taxon>
        <taxon>Ascomycota</taxon>
        <taxon>Pezizomycotina</taxon>
        <taxon>Eurotiomycetes</taxon>
        <taxon>Eurotiomycetidae</taxon>
        <taxon>Eurotiales</taxon>
        <taxon>Aspergillaceae</taxon>
        <taxon>Penicillium</taxon>
    </lineage>
</organism>
<dbReference type="OMA" id="WANNITF"/>
<sequence length="398" mass="41654">MSFAKYLLPALAATQLAFASDSCGDVTIETQSDADALTSCSTLSGDVKIDSSFGGDLTINGVQKITGSITANNATQLTGIIAPEVASVGNGFSLKECTRLTQLNFAELTSVGEINWEALPALQSLNFESGVTEAGDVLITNTGLQNLNGISLKTVGKFQITDNTNMKQININNLQNATDLVNFAGNWNKLEIDLPNLGTAYNMTFRNISSVSMPSLEKLKGQLGFWGTEFETFSAPNLTTTADLTFNDNSKLTNISIPALEKVNGGFVVGRNDKLSDIDLPKLATVTGAIDFSGTFDTLTMGSLDEVDGGFNVQSTNGTFDCQNFKKLQDNNTIRGTYHCKATTNDPTTANGKAGTASGSSSSSSSSSSSTSSGAASANYAVPATGVAAMFFALAQLI</sequence>
<evidence type="ECO:0000256" key="3">
    <source>
        <dbReference type="ARBA" id="ARBA00023180"/>
    </source>
</evidence>
<protein>
    <recommendedName>
        <fullName evidence="8">GPI-anchored cell wall organization protein Ecm33</fullName>
    </recommendedName>
</protein>
<dbReference type="SUPFAM" id="SSF52058">
    <property type="entry name" value="L domain-like"/>
    <property type="match status" value="2"/>
</dbReference>
<accession>A0A1V6PJG1</accession>
<dbReference type="GO" id="GO:0009277">
    <property type="term" value="C:fungal-type cell wall"/>
    <property type="evidence" value="ECO:0007669"/>
    <property type="project" value="TreeGrafter"/>
</dbReference>
<reference evidence="7" key="1">
    <citation type="journal article" date="2017" name="Nat. Microbiol.">
        <title>Global analysis of biosynthetic gene clusters reveals vast potential of secondary metabolite production in Penicillium species.</title>
        <authorList>
            <person name="Nielsen J.C."/>
            <person name="Grijseels S."/>
            <person name="Prigent S."/>
            <person name="Ji B."/>
            <person name="Dainat J."/>
            <person name="Nielsen K.F."/>
            <person name="Frisvad J.C."/>
            <person name="Workman M."/>
            <person name="Nielsen J."/>
        </authorList>
    </citation>
    <scope>NUCLEOTIDE SEQUENCE [LARGE SCALE GENOMIC DNA]</scope>
    <source>
        <strain evidence="7">IBT 11843</strain>
    </source>
</reference>
<comment type="caution">
    <text evidence="6">The sequence shown here is derived from an EMBL/GenBank/DDBJ whole genome shotgun (WGS) entry which is preliminary data.</text>
</comment>
<feature type="compositionally biased region" description="Polar residues" evidence="4">
    <location>
        <begin position="342"/>
        <end position="351"/>
    </location>
</feature>
<feature type="signal peptide" evidence="5">
    <location>
        <begin position="1"/>
        <end position="19"/>
    </location>
</feature>
<dbReference type="Pfam" id="PF12454">
    <property type="entry name" value="Ecm33"/>
    <property type="match status" value="1"/>
</dbReference>
<proteinExistence type="predicted"/>
<feature type="compositionally biased region" description="Low complexity" evidence="4">
    <location>
        <begin position="354"/>
        <end position="372"/>
    </location>
</feature>
<dbReference type="InterPro" id="IPR026906">
    <property type="entry name" value="LRR_5"/>
</dbReference>
<comment type="subcellular location">
    <subcellularLocation>
        <location evidence="1">Cell envelope</location>
    </subcellularLocation>
</comment>
<dbReference type="GO" id="GO:0009986">
    <property type="term" value="C:cell surface"/>
    <property type="evidence" value="ECO:0007669"/>
    <property type="project" value="TreeGrafter"/>
</dbReference>
<evidence type="ECO:0008006" key="8">
    <source>
        <dbReference type="Google" id="ProtNLM"/>
    </source>
</evidence>
<dbReference type="PANTHER" id="PTHR31018">
    <property type="entry name" value="SPORULATION-SPECIFIC PROTEIN-RELATED"/>
    <property type="match status" value="1"/>
</dbReference>
<dbReference type="Gene3D" id="3.80.10.10">
    <property type="entry name" value="Ribonuclease Inhibitor"/>
    <property type="match status" value="1"/>
</dbReference>
<keyword evidence="3" id="KW-0325">Glycoprotein</keyword>
<evidence type="ECO:0000256" key="1">
    <source>
        <dbReference type="ARBA" id="ARBA00004196"/>
    </source>
</evidence>
<dbReference type="Pfam" id="PF13306">
    <property type="entry name" value="LRR_5"/>
    <property type="match status" value="1"/>
</dbReference>
<dbReference type="InterPro" id="IPR032675">
    <property type="entry name" value="LRR_dom_sf"/>
</dbReference>
<dbReference type="OrthoDB" id="536881at2759"/>
<keyword evidence="2 5" id="KW-0732">Signal</keyword>
<dbReference type="STRING" id="69771.A0A1V6PJG1"/>
<gene>
    <name evidence="6" type="ORF">PENDEC_c003G04846</name>
</gene>
<evidence type="ECO:0000256" key="5">
    <source>
        <dbReference type="SAM" id="SignalP"/>
    </source>
</evidence>
<evidence type="ECO:0000256" key="2">
    <source>
        <dbReference type="ARBA" id="ARBA00022729"/>
    </source>
</evidence>
<keyword evidence="7" id="KW-1185">Reference proteome</keyword>
<evidence type="ECO:0000256" key="4">
    <source>
        <dbReference type="SAM" id="MobiDB-lite"/>
    </source>
</evidence>
<name>A0A1V6PJG1_PENDC</name>
<dbReference type="AlphaFoldDB" id="A0A1V6PJG1"/>
<dbReference type="GO" id="GO:0005886">
    <property type="term" value="C:plasma membrane"/>
    <property type="evidence" value="ECO:0007669"/>
    <property type="project" value="TreeGrafter"/>
</dbReference>
<evidence type="ECO:0000313" key="6">
    <source>
        <dbReference type="EMBL" id="OQD77114.1"/>
    </source>
</evidence>